<protein>
    <recommendedName>
        <fullName evidence="4">Transmembrane protein</fullName>
    </recommendedName>
</protein>
<dbReference type="Proteomes" id="UP000265566">
    <property type="component" value="Chromosome 6"/>
</dbReference>
<evidence type="ECO:0000313" key="2">
    <source>
        <dbReference type="EMBL" id="RHN52336.1"/>
    </source>
</evidence>
<dbReference type="EMBL" id="PSQE01000006">
    <property type="protein sequence ID" value="RHN52336.1"/>
    <property type="molecule type" value="Genomic_DNA"/>
</dbReference>
<keyword evidence="1" id="KW-1133">Transmembrane helix</keyword>
<sequence length="124" mass="13998">MYLCIKNLCVSDIRTRLIRGVYVLHNFGLMCIAHLLCGLYCSASWFSNLFCLASCIIALYTLVCFFKVLLQFVTFSEKGINMQISFQSSELLLMMALLFMSRPLPIPPIFLEVTPLALSSLGNK</sequence>
<keyword evidence="1" id="KW-0812">Transmembrane</keyword>
<feature type="transmembrane region" description="Helical" evidence="1">
    <location>
        <begin position="21"/>
        <end position="41"/>
    </location>
</feature>
<gene>
    <name evidence="2" type="ORF">MtrunA17_Chr6g0479401</name>
</gene>
<reference evidence="3" key="1">
    <citation type="journal article" date="2018" name="Nat. Plants">
        <title>Whole-genome landscape of Medicago truncatula symbiotic genes.</title>
        <authorList>
            <person name="Pecrix Y."/>
            <person name="Staton S.E."/>
            <person name="Sallet E."/>
            <person name="Lelandais-Briere C."/>
            <person name="Moreau S."/>
            <person name="Carrere S."/>
            <person name="Blein T."/>
            <person name="Jardinaud M.F."/>
            <person name="Latrasse D."/>
            <person name="Zouine M."/>
            <person name="Zahm M."/>
            <person name="Kreplak J."/>
            <person name="Mayjonade B."/>
            <person name="Satge C."/>
            <person name="Perez M."/>
            <person name="Cauet S."/>
            <person name="Marande W."/>
            <person name="Chantry-Darmon C."/>
            <person name="Lopez-Roques C."/>
            <person name="Bouchez O."/>
            <person name="Berard A."/>
            <person name="Debelle F."/>
            <person name="Munos S."/>
            <person name="Bendahmane A."/>
            <person name="Berges H."/>
            <person name="Niebel A."/>
            <person name="Buitink J."/>
            <person name="Frugier F."/>
            <person name="Benhamed M."/>
            <person name="Crespi M."/>
            <person name="Gouzy J."/>
            <person name="Gamas P."/>
        </authorList>
    </citation>
    <scope>NUCLEOTIDE SEQUENCE [LARGE SCALE GENOMIC DNA]</scope>
    <source>
        <strain evidence="3">cv. Jemalong A17</strain>
    </source>
</reference>
<name>A0A396HGG7_MEDTR</name>
<feature type="transmembrane region" description="Helical" evidence="1">
    <location>
        <begin position="91"/>
        <end position="111"/>
    </location>
</feature>
<evidence type="ECO:0000313" key="3">
    <source>
        <dbReference type="Proteomes" id="UP000265566"/>
    </source>
</evidence>
<keyword evidence="1" id="KW-0472">Membrane</keyword>
<dbReference type="AlphaFoldDB" id="A0A396HGG7"/>
<accession>A0A396HGG7</accession>
<comment type="caution">
    <text evidence="2">The sequence shown here is derived from an EMBL/GenBank/DDBJ whole genome shotgun (WGS) entry which is preliminary data.</text>
</comment>
<dbReference type="Gramene" id="rna36999">
    <property type="protein sequence ID" value="RHN52336.1"/>
    <property type="gene ID" value="gene36999"/>
</dbReference>
<evidence type="ECO:0008006" key="4">
    <source>
        <dbReference type="Google" id="ProtNLM"/>
    </source>
</evidence>
<feature type="transmembrane region" description="Helical" evidence="1">
    <location>
        <begin position="47"/>
        <end position="70"/>
    </location>
</feature>
<organism evidence="2 3">
    <name type="scientific">Medicago truncatula</name>
    <name type="common">Barrel medic</name>
    <name type="synonym">Medicago tribuloides</name>
    <dbReference type="NCBI Taxonomy" id="3880"/>
    <lineage>
        <taxon>Eukaryota</taxon>
        <taxon>Viridiplantae</taxon>
        <taxon>Streptophyta</taxon>
        <taxon>Embryophyta</taxon>
        <taxon>Tracheophyta</taxon>
        <taxon>Spermatophyta</taxon>
        <taxon>Magnoliopsida</taxon>
        <taxon>eudicotyledons</taxon>
        <taxon>Gunneridae</taxon>
        <taxon>Pentapetalae</taxon>
        <taxon>rosids</taxon>
        <taxon>fabids</taxon>
        <taxon>Fabales</taxon>
        <taxon>Fabaceae</taxon>
        <taxon>Papilionoideae</taxon>
        <taxon>50 kb inversion clade</taxon>
        <taxon>NPAAA clade</taxon>
        <taxon>Hologalegina</taxon>
        <taxon>IRL clade</taxon>
        <taxon>Trifolieae</taxon>
        <taxon>Medicago</taxon>
    </lineage>
</organism>
<proteinExistence type="predicted"/>
<evidence type="ECO:0000256" key="1">
    <source>
        <dbReference type="SAM" id="Phobius"/>
    </source>
</evidence>